<dbReference type="Gene3D" id="2.170.130.10">
    <property type="entry name" value="TonB-dependent receptor, plug domain"/>
    <property type="match status" value="1"/>
</dbReference>
<dbReference type="PROSITE" id="PS52016">
    <property type="entry name" value="TONB_DEPENDENT_REC_3"/>
    <property type="match status" value="1"/>
</dbReference>
<accession>A0ABP3Y1N7</accession>
<evidence type="ECO:0000313" key="11">
    <source>
        <dbReference type="Proteomes" id="UP001501126"/>
    </source>
</evidence>
<dbReference type="Proteomes" id="UP001501126">
    <property type="component" value="Unassembled WGS sequence"/>
</dbReference>
<feature type="domain" description="TonB-dependent receptor plug" evidence="8">
    <location>
        <begin position="144"/>
        <end position="234"/>
    </location>
</feature>
<keyword evidence="5 7" id="KW-0472">Membrane</keyword>
<reference evidence="11" key="1">
    <citation type="journal article" date="2019" name="Int. J. Syst. Evol. Microbiol.">
        <title>The Global Catalogue of Microorganisms (GCM) 10K type strain sequencing project: providing services to taxonomists for standard genome sequencing and annotation.</title>
        <authorList>
            <consortium name="The Broad Institute Genomics Platform"/>
            <consortium name="The Broad Institute Genome Sequencing Center for Infectious Disease"/>
            <person name="Wu L."/>
            <person name="Ma J."/>
        </authorList>
    </citation>
    <scope>NUCLEOTIDE SEQUENCE [LARGE SCALE GENOMIC DNA]</scope>
    <source>
        <strain evidence="11">JCM 16083</strain>
    </source>
</reference>
<dbReference type="Pfam" id="PF13715">
    <property type="entry name" value="CarbopepD_reg_2"/>
    <property type="match status" value="1"/>
</dbReference>
<protein>
    <submittedName>
        <fullName evidence="10">Outer membrane beta-barrel family protein</fullName>
    </submittedName>
</protein>
<dbReference type="SUPFAM" id="SSF49464">
    <property type="entry name" value="Carboxypeptidase regulatory domain-like"/>
    <property type="match status" value="1"/>
</dbReference>
<dbReference type="EMBL" id="BAAAFH010000011">
    <property type="protein sequence ID" value="GAA0875425.1"/>
    <property type="molecule type" value="Genomic_DNA"/>
</dbReference>
<dbReference type="InterPro" id="IPR012910">
    <property type="entry name" value="Plug_dom"/>
</dbReference>
<dbReference type="Gene3D" id="2.40.170.20">
    <property type="entry name" value="TonB-dependent receptor, beta-barrel domain"/>
    <property type="match status" value="1"/>
</dbReference>
<evidence type="ECO:0000256" key="7">
    <source>
        <dbReference type="PROSITE-ProRule" id="PRU01360"/>
    </source>
</evidence>
<organism evidence="10 11">
    <name type="scientific">Wandonia haliotis</name>
    <dbReference type="NCBI Taxonomy" id="574963"/>
    <lineage>
        <taxon>Bacteria</taxon>
        <taxon>Pseudomonadati</taxon>
        <taxon>Bacteroidota</taxon>
        <taxon>Flavobacteriia</taxon>
        <taxon>Flavobacteriales</taxon>
        <taxon>Crocinitomicaceae</taxon>
        <taxon>Wandonia</taxon>
    </lineage>
</organism>
<keyword evidence="6 7" id="KW-0998">Cell outer membrane</keyword>
<dbReference type="InterPro" id="IPR008969">
    <property type="entry name" value="CarboxyPept-like_regulatory"/>
</dbReference>
<evidence type="ECO:0000259" key="8">
    <source>
        <dbReference type="Pfam" id="PF07715"/>
    </source>
</evidence>
<proteinExistence type="inferred from homology"/>
<feature type="domain" description="Outer membrane protein beta-barrel" evidence="9">
    <location>
        <begin position="387"/>
        <end position="792"/>
    </location>
</feature>
<comment type="caution">
    <text evidence="10">The sequence shown here is derived from an EMBL/GenBank/DDBJ whole genome shotgun (WGS) entry which is preliminary data.</text>
</comment>
<dbReference type="Pfam" id="PF07715">
    <property type="entry name" value="Plug"/>
    <property type="match status" value="1"/>
</dbReference>
<dbReference type="SUPFAM" id="SSF56935">
    <property type="entry name" value="Porins"/>
    <property type="match status" value="1"/>
</dbReference>
<gene>
    <name evidence="10" type="ORF">GCM10009118_18340</name>
</gene>
<keyword evidence="4 7" id="KW-0812">Transmembrane</keyword>
<evidence type="ECO:0000256" key="1">
    <source>
        <dbReference type="ARBA" id="ARBA00004571"/>
    </source>
</evidence>
<name>A0ABP3Y1N7_9FLAO</name>
<dbReference type="PANTHER" id="PTHR40980:SF4">
    <property type="entry name" value="TONB-DEPENDENT RECEPTOR-LIKE BETA-BARREL DOMAIN-CONTAINING PROTEIN"/>
    <property type="match status" value="1"/>
</dbReference>
<evidence type="ECO:0000313" key="10">
    <source>
        <dbReference type="EMBL" id="GAA0875425.1"/>
    </source>
</evidence>
<comment type="similarity">
    <text evidence="7">Belongs to the TonB-dependent receptor family.</text>
</comment>
<dbReference type="InterPro" id="IPR037066">
    <property type="entry name" value="Plug_dom_sf"/>
</dbReference>
<evidence type="ECO:0000259" key="9">
    <source>
        <dbReference type="Pfam" id="PF14905"/>
    </source>
</evidence>
<sequence length="820" mass="93953">MKFYNGYVIILFLSHFLFSIHGLKAQNETTGNNKLSGRVLDGVTKQPLDFVNITLFTAKDSVPVTGGISNIEGLFSISNIPRGGFYARLKFIGFEEKIISDIQFKGNSEHQKLGDILLENADNELSEVVVEAEQKMLETSIDKKVFNVEEDLSTRGGTANDVLSNVPSIDIDQDGQISLRGNSNVTVLIDGRPSSLSGSSRGAILDAIPAASIERVEVVTNPSAKYDPDGMSGIINIVLKKNKLRGFNGNIDGTYGTGNNYTTAVGVNLRNDKFNVFANYSYRYYDGYRNFFSDRERELAFGTEFLSQERYGRDNNNGHTGKAGFDYRIKDNHIIGMSATGSYNKRTRDGLLSNTLYLNGVKDSVWQRNSSEPRTSQSFDLNLNYQWTFKEKKGEMIADFNQSWGKNTVKGYYDEYDLMEWTTNPARMEQLDNPTMNTVFSGLVDIVRNFKNAMRLETGAKAIVNTDDRTQFREIYDFETADFYPDTNINNRFKLTEQIYAVYGIFGHQVKKFKYQLGIRLEQALVRPELITTGEKFKNDYFSFFPSAHLAYELKKKGELFLSYSRRINRPSSWNLNPFTEYSDPFNLRMGNPALKPEYINSFEVGYNKSWKKLTVNATGYYRHSTDVIQRVRTYYPDGTAATVFDNLDKTMNYGVEGIMIYRPWDWWRTNFSTNVYQSFLITSNPELQNNSGLNWGFKLSSAIDFWKKTTTFQLNYRYNAPRVVPQGLVQYKPAIDLSLQRQFLDKKLSVTLRISDVFDWQGFYMLVENQNVWQESEYKWQSRRLFLTVSYRFGKLEVGNDSRRRRGSSGNGSGGDMDF</sequence>
<evidence type="ECO:0000256" key="6">
    <source>
        <dbReference type="ARBA" id="ARBA00023237"/>
    </source>
</evidence>
<keyword evidence="11" id="KW-1185">Reference proteome</keyword>
<dbReference type="InterPro" id="IPR036942">
    <property type="entry name" value="Beta-barrel_TonB_sf"/>
</dbReference>
<evidence type="ECO:0000256" key="4">
    <source>
        <dbReference type="ARBA" id="ARBA00022692"/>
    </source>
</evidence>
<dbReference type="RefSeq" id="WP_343786896.1">
    <property type="nucleotide sequence ID" value="NZ_BAAAFH010000011.1"/>
</dbReference>
<evidence type="ECO:0000256" key="2">
    <source>
        <dbReference type="ARBA" id="ARBA00022448"/>
    </source>
</evidence>
<dbReference type="InterPro" id="IPR039426">
    <property type="entry name" value="TonB-dep_rcpt-like"/>
</dbReference>
<evidence type="ECO:0000256" key="5">
    <source>
        <dbReference type="ARBA" id="ARBA00023136"/>
    </source>
</evidence>
<evidence type="ECO:0000256" key="3">
    <source>
        <dbReference type="ARBA" id="ARBA00022452"/>
    </source>
</evidence>
<dbReference type="Pfam" id="PF14905">
    <property type="entry name" value="OMP_b-brl_3"/>
    <property type="match status" value="1"/>
</dbReference>
<keyword evidence="2 7" id="KW-0813">Transport</keyword>
<dbReference type="InterPro" id="IPR041700">
    <property type="entry name" value="OMP_b-brl_3"/>
</dbReference>
<keyword evidence="3 7" id="KW-1134">Transmembrane beta strand</keyword>
<dbReference type="PANTHER" id="PTHR40980">
    <property type="entry name" value="PLUG DOMAIN-CONTAINING PROTEIN"/>
    <property type="match status" value="1"/>
</dbReference>
<comment type="subcellular location">
    <subcellularLocation>
        <location evidence="1 7">Cell outer membrane</location>
        <topology evidence="1 7">Multi-pass membrane protein</topology>
    </subcellularLocation>
</comment>